<keyword evidence="1" id="KW-1133">Transmembrane helix</keyword>
<keyword evidence="1" id="KW-0472">Membrane</keyword>
<proteinExistence type="predicted"/>
<accession>A0A5Q2TN51</accession>
<evidence type="ECO:0008006" key="4">
    <source>
        <dbReference type="Google" id="ProtNLM"/>
    </source>
</evidence>
<dbReference type="EMBL" id="CP045915">
    <property type="protein sequence ID" value="QGH35591.1"/>
    <property type="molecule type" value="Genomic_DNA"/>
</dbReference>
<dbReference type="Proteomes" id="UP000339690">
    <property type="component" value="Chromosome"/>
</dbReference>
<gene>
    <name evidence="2" type="ORF">GI584_16740</name>
</gene>
<name>A0A5Q2TN51_9BACI</name>
<keyword evidence="1" id="KW-0812">Transmembrane</keyword>
<reference evidence="2 3" key="1">
    <citation type="submission" date="2019-11" db="EMBL/GenBank/DDBJ databases">
        <title>Gracilibacillus salitolerans sp. nov., a moderate halophile isolated from a saline soil in northwest China.</title>
        <authorList>
            <person name="Gan L."/>
        </authorList>
    </citation>
    <scope>NUCLEOTIDE SEQUENCE [LARGE SCALE GENOMIC DNA]</scope>
    <source>
        <strain evidence="2 3">SCU50</strain>
    </source>
</reference>
<sequence>MQAIIATLVIIVAIIADYFWFDVSEKRWGWMRGWSTRNKVLFFSGFLVVSALIYLGLSTEYFS</sequence>
<dbReference type="KEGG" id="grc:GI584_16740"/>
<evidence type="ECO:0000313" key="2">
    <source>
        <dbReference type="EMBL" id="QGH35591.1"/>
    </source>
</evidence>
<evidence type="ECO:0000256" key="1">
    <source>
        <dbReference type="SAM" id="Phobius"/>
    </source>
</evidence>
<keyword evidence="3" id="KW-1185">Reference proteome</keyword>
<dbReference type="RefSeq" id="WP_153791929.1">
    <property type="nucleotide sequence ID" value="NZ_CP045915.1"/>
</dbReference>
<feature type="transmembrane region" description="Helical" evidence="1">
    <location>
        <begin position="40"/>
        <end position="57"/>
    </location>
</feature>
<dbReference type="AlphaFoldDB" id="A0A5Q2TN51"/>
<evidence type="ECO:0000313" key="3">
    <source>
        <dbReference type="Proteomes" id="UP000339690"/>
    </source>
</evidence>
<organism evidence="2 3">
    <name type="scientific">Gracilibacillus salitolerans</name>
    <dbReference type="NCBI Taxonomy" id="2663022"/>
    <lineage>
        <taxon>Bacteria</taxon>
        <taxon>Bacillati</taxon>
        <taxon>Bacillota</taxon>
        <taxon>Bacilli</taxon>
        <taxon>Bacillales</taxon>
        <taxon>Bacillaceae</taxon>
        <taxon>Gracilibacillus</taxon>
    </lineage>
</organism>
<protein>
    <recommendedName>
        <fullName evidence="4">Immunity protein 17</fullName>
    </recommendedName>
</protein>